<accession>A0A8J3W5W5</accession>
<name>A0A8J3W5W5_9ACTN</name>
<evidence type="ECO:0000313" key="2">
    <source>
        <dbReference type="Proteomes" id="UP000616724"/>
    </source>
</evidence>
<proteinExistence type="predicted"/>
<dbReference type="AlphaFoldDB" id="A0A8J3W5W5"/>
<organism evidence="1 2">
    <name type="scientific">Planobispora longispora</name>
    <dbReference type="NCBI Taxonomy" id="28887"/>
    <lineage>
        <taxon>Bacteria</taxon>
        <taxon>Bacillati</taxon>
        <taxon>Actinomycetota</taxon>
        <taxon>Actinomycetes</taxon>
        <taxon>Streptosporangiales</taxon>
        <taxon>Streptosporangiaceae</taxon>
        <taxon>Planobispora</taxon>
    </lineage>
</organism>
<comment type="caution">
    <text evidence="1">The sequence shown here is derived from an EMBL/GenBank/DDBJ whole genome shotgun (WGS) entry which is preliminary data.</text>
</comment>
<keyword evidence="2" id="KW-1185">Reference proteome</keyword>
<evidence type="ECO:0000313" key="1">
    <source>
        <dbReference type="EMBL" id="GIH77899.1"/>
    </source>
</evidence>
<dbReference type="Proteomes" id="UP000616724">
    <property type="component" value="Unassembled WGS sequence"/>
</dbReference>
<gene>
    <name evidence="1" type="ORF">Plo01_43280</name>
</gene>
<reference evidence="1 2" key="1">
    <citation type="submission" date="2021-01" db="EMBL/GenBank/DDBJ databases">
        <title>Whole genome shotgun sequence of Planobispora longispora NBRC 13918.</title>
        <authorList>
            <person name="Komaki H."/>
            <person name="Tamura T."/>
        </authorList>
    </citation>
    <scope>NUCLEOTIDE SEQUENCE [LARGE SCALE GENOMIC DNA]</scope>
    <source>
        <strain evidence="1 2">NBRC 13918</strain>
    </source>
</reference>
<dbReference type="EMBL" id="BOOH01000036">
    <property type="protein sequence ID" value="GIH77899.1"/>
    <property type="molecule type" value="Genomic_DNA"/>
</dbReference>
<sequence>MKLLVATLAFTGAYVGVEASRDASGESRANATAGAPVQTVSLSAEAVPVTTDAIPASGKLTVSAITGTQGCAKPYRVQSVIENADPEGVVSYGWRLERWSAAGKSWRVYMTSGSAFTGRSETVEWEPRIVDNPGWYRVKLSVDGGDTMLSEKFQVSC</sequence>
<protein>
    <submittedName>
        <fullName evidence="1">Uncharacterized protein</fullName>
    </submittedName>
</protein>